<reference evidence="2" key="1">
    <citation type="submission" date="2024-02" db="EMBL/GenBank/DDBJ databases">
        <title>Sediminibacterium planktonica sp. nov. and Sediminibacterium longus sp. nov., isolated from surface lake and river water.</title>
        <authorList>
            <person name="Watanabe K."/>
            <person name="Takemine S."/>
            <person name="Ishii Y."/>
            <person name="Ogata Y."/>
            <person name="Shindo C."/>
            <person name="Suda W."/>
        </authorList>
    </citation>
    <scope>NUCLEOTIDE SEQUENCE</scope>
    <source>
        <strain evidence="2">KACHI17</strain>
    </source>
</reference>
<feature type="transmembrane region" description="Helical" evidence="1">
    <location>
        <begin position="7"/>
        <end position="29"/>
    </location>
</feature>
<evidence type="ECO:0000313" key="2">
    <source>
        <dbReference type="EMBL" id="BFG69478.1"/>
    </source>
</evidence>
<feature type="transmembrane region" description="Helical" evidence="1">
    <location>
        <begin position="49"/>
        <end position="67"/>
    </location>
</feature>
<gene>
    <name evidence="2" type="ORF">KACHI17_03590</name>
</gene>
<proteinExistence type="predicted"/>
<feature type="transmembrane region" description="Helical" evidence="1">
    <location>
        <begin position="72"/>
        <end position="93"/>
    </location>
</feature>
<feature type="transmembrane region" description="Helical" evidence="1">
    <location>
        <begin position="105"/>
        <end position="122"/>
    </location>
</feature>
<dbReference type="RefSeq" id="WP_353549799.1">
    <property type="nucleotide sequence ID" value="NZ_AP029612.1"/>
</dbReference>
<dbReference type="AlphaFoldDB" id="A0AAT9GFL8"/>
<keyword evidence="1" id="KW-1133">Transmembrane helix</keyword>
<name>A0AAT9GFL8_9BACT</name>
<keyword evidence="1" id="KW-0472">Membrane</keyword>
<accession>A0AAT9GFL8</accession>
<protein>
    <recommendedName>
        <fullName evidence="3">DUF4345 domain-containing protein</fullName>
    </recommendedName>
</protein>
<evidence type="ECO:0000256" key="1">
    <source>
        <dbReference type="SAM" id="Phobius"/>
    </source>
</evidence>
<sequence length="130" mass="14699">MQKKTHWILYLSLSISGVLVLWLYAILFTANDRVPGTEYYYSGTLNDGFNIYTGVLFFLIGIIVGYFSNANIWMAGISSILCLPLIALYEATIYKGSHNLIPFELLFYFAYSLPAVAGTYLGKKIPSRFR</sequence>
<dbReference type="EMBL" id="AP029612">
    <property type="protein sequence ID" value="BFG69478.1"/>
    <property type="molecule type" value="Genomic_DNA"/>
</dbReference>
<keyword evidence="1" id="KW-0812">Transmembrane</keyword>
<evidence type="ECO:0008006" key="3">
    <source>
        <dbReference type="Google" id="ProtNLM"/>
    </source>
</evidence>
<organism evidence="2">
    <name type="scientific">Sediminibacterium sp. KACHI17</name>
    <dbReference type="NCBI Taxonomy" id="1751071"/>
    <lineage>
        <taxon>Bacteria</taxon>
        <taxon>Pseudomonadati</taxon>
        <taxon>Bacteroidota</taxon>
        <taxon>Chitinophagia</taxon>
        <taxon>Chitinophagales</taxon>
        <taxon>Chitinophagaceae</taxon>
        <taxon>Sediminibacterium</taxon>
    </lineage>
</organism>